<dbReference type="RefSeq" id="WP_218475210.1">
    <property type="nucleotide sequence ID" value="NZ_BAABJN010000001.1"/>
</dbReference>
<evidence type="ECO:0000313" key="7">
    <source>
        <dbReference type="Proteomes" id="UP000694257"/>
    </source>
</evidence>
<dbReference type="InterPro" id="IPR004111">
    <property type="entry name" value="Repressor_TetR_C"/>
</dbReference>
<dbReference type="InterPro" id="IPR050109">
    <property type="entry name" value="HTH-type_TetR-like_transc_reg"/>
</dbReference>
<accession>A0ABX8RY56</accession>
<reference evidence="6 7" key="1">
    <citation type="submission" date="2021-07" db="EMBL/GenBank/DDBJ databases">
        <title>Whole Genome Sequence of Nocardia Iowensis.</title>
        <authorList>
            <person name="Lamm A."/>
            <person name="Collins-Fairclough A.M."/>
            <person name="Bunk B."/>
            <person name="Sproer C."/>
        </authorList>
    </citation>
    <scope>NUCLEOTIDE SEQUENCE [LARGE SCALE GENOMIC DNA]</scope>
    <source>
        <strain evidence="6 7">NRRL 5646</strain>
    </source>
</reference>
<gene>
    <name evidence="6" type="ORF">KV110_09495</name>
</gene>
<organism evidence="6 7">
    <name type="scientific">Nocardia iowensis</name>
    <dbReference type="NCBI Taxonomy" id="204891"/>
    <lineage>
        <taxon>Bacteria</taxon>
        <taxon>Bacillati</taxon>
        <taxon>Actinomycetota</taxon>
        <taxon>Actinomycetes</taxon>
        <taxon>Mycobacteriales</taxon>
        <taxon>Nocardiaceae</taxon>
        <taxon>Nocardia</taxon>
    </lineage>
</organism>
<keyword evidence="1" id="KW-0805">Transcription regulation</keyword>
<protein>
    <submittedName>
        <fullName evidence="6">TetR/AcrR family transcriptional regulator</fullName>
    </submittedName>
</protein>
<feature type="domain" description="HTH tetR-type" evidence="5">
    <location>
        <begin position="16"/>
        <end position="76"/>
    </location>
</feature>
<sequence length="223" mass="24003">MSEAPVSRRARPAKAPLSREVIIETGLRILDQEGLAALTMRRVAQDLDTGAASLYVYVANRDDLMAAMLDHVLGTIEQPTGGSWRERLVALVQASVAAMSRHEGLAVVALGAIPTGTNALVLIDRLLALLAEGGVDERTNSWAVDLLFLYITAAAAEQSAYNTKGMRAEAHLAEVEKRFAGLPADRYPMIVTMRESLMAGDGDARAQWALRVLIEGILATPVR</sequence>
<proteinExistence type="predicted"/>
<dbReference type="PANTHER" id="PTHR30055:SF151">
    <property type="entry name" value="TRANSCRIPTIONAL REGULATORY PROTEIN"/>
    <property type="match status" value="1"/>
</dbReference>
<keyword evidence="7" id="KW-1185">Reference proteome</keyword>
<keyword evidence="3" id="KW-0804">Transcription</keyword>
<dbReference type="PROSITE" id="PS50977">
    <property type="entry name" value="HTH_TETR_2"/>
    <property type="match status" value="1"/>
</dbReference>
<name>A0ABX8RY56_NOCIO</name>
<dbReference type="PANTHER" id="PTHR30055">
    <property type="entry name" value="HTH-TYPE TRANSCRIPTIONAL REGULATOR RUTR"/>
    <property type="match status" value="1"/>
</dbReference>
<evidence type="ECO:0000259" key="5">
    <source>
        <dbReference type="PROSITE" id="PS50977"/>
    </source>
</evidence>
<evidence type="ECO:0000256" key="1">
    <source>
        <dbReference type="ARBA" id="ARBA00023015"/>
    </source>
</evidence>
<keyword evidence="2 4" id="KW-0238">DNA-binding</keyword>
<evidence type="ECO:0000256" key="3">
    <source>
        <dbReference type="ARBA" id="ARBA00023163"/>
    </source>
</evidence>
<dbReference type="Pfam" id="PF00440">
    <property type="entry name" value="TetR_N"/>
    <property type="match status" value="1"/>
</dbReference>
<dbReference type="Proteomes" id="UP000694257">
    <property type="component" value="Chromosome"/>
</dbReference>
<evidence type="ECO:0000256" key="4">
    <source>
        <dbReference type="PROSITE-ProRule" id="PRU00335"/>
    </source>
</evidence>
<dbReference type="Pfam" id="PF02909">
    <property type="entry name" value="TetR_C_1"/>
    <property type="match status" value="1"/>
</dbReference>
<feature type="DNA-binding region" description="H-T-H motif" evidence="4">
    <location>
        <begin position="39"/>
        <end position="58"/>
    </location>
</feature>
<dbReference type="EMBL" id="CP078145">
    <property type="protein sequence ID" value="QXN93300.1"/>
    <property type="molecule type" value="Genomic_DNA"/>
</dbReference>
<evidence type="ECO:0000256" key="2">
    <source>
        <dbReference type="ARBA" id="ARBA00023125"/>
    </source>
</evidence>
<dbReference type="InterPro" id="IPR001647">
    <property type="entry name" value="HTH_TetR"/>
</dbReference>
<evidence type="ECO:0000313" key="6">
    <source>
        <dbReference type="EMBL" id="QXN93300.1"/>
    </source>
</evidence>